<accession>A0A7L5A289</accession>
<dbReference type="RefSeq" id="WP_151079567.1">
    <property type="nucleotide sequence ID" value="NZ_CP047647.1"/>
</dbReference>
<gene>
    <name evidence="2" type="ORF">F0P96_14180</name>
</gene>
<proteinExistence type="predicted"/>
<dbReference type="Pfam" id="PF13568">
    <property type="entry name" value="OMP_b-brl_2"/>
    <property type="match status" value="1"/>
</dbReference>
<evidence type="ECO:0000313" key="3">
    <source>
        <dbReference type="Proteomes" id="UP000326380"/>
    </source>
</evidence>
<organism evidence="2 3">
    <name type="scientific">Hymenobacter busanensis</name>
    <dbReference type="NCBI Taxonomy" id="2607656"/>
    <lineage>
        <taxon>Bacteria</taxon>
        <taxon>Pseudomonadati</taxon>
        <taxon>Bacteroidota</taxon>
        <taxon>Cytophagia</taxon>
        <taxon>Cytophagales</taxon>
        <taxon>Hymenobacteraceae</taxon>
        <taxon>Hymenobacter</taxon>
    </lineage>
</organism>
<sequence length="211" mass="23266">MKRVFCLLLLTGLLGLGQRAQAQFGVKAGLNAAVLDAQRIDLRTDYQYSFHGGVFYTYNLFGPISLRPEVLYSLQGSEFKNAEQDFTTKLHYVNIPLLLDVRISRLHLQGGPQFGVLVQAEEDGTKLTGYDVNGAEEYGSVSDQITDQYKRSDFSLCAGAELELAAGLRVGGRFTSGLSEISDFKDIRSGNDPRLKNRVVQAYLAFQLGGK</sequence>
<comment type="caution">
    <text evidence="2">The sequence shown here is derived from an EMBL/GenBank/DDBJ whole genome shotgun (WGS) entry which is preliminary data.</text>
</comment>
<dbReference type="EMBL" id="VTWU01000005">
    <property type="protein sequence ID" value="KAA9331390.1"/>
    <property type="molecule type" value="Genomic_DNA"/>
</dbReference>
<protein>
    <submittedName>
        <fullName evidence="2">PorT family protein</fullName>
    </submittedName>
</protein>
<dbReference type="Proteomes" id="UP000326380">
    <property type="component" value="Unassembled WGS sequence"/>
</dbReference>
<evidence type="ECO:0000313" key="2">
    <source>
        <dbReference type="EMBL" id="KAA9331390.1"/>
    </source>
</evidence>
<feature type="domain" description="Outer membrane protein beta-barrel" evidence="1">
    <location>
        <begin position="21"/>
        <end position="181"/>
    </location>
</feature>
<evidence type="ECO:0000259" key="1">
    <source>
        <dbReference type="Pfam" id="PF13568"/>
    </source>
</evidence>
<dbReference type="AlphaFoldDB" id="A0A7L5A289"/>
<keyword evidence="3" id="KW-1185">Reference proteome</keyword>
<name>A0A7L5A289_9BACT</name>
<dbReference type="InterPro" id="IPR025665">
    <property type="entry name" value="Beta-barrel_OMP_2"/>
</dbReference>
<reference evidence="2 3" key="1">
    <citation type="submission" date="2019-09" db="EMBL/GenBank/DDBJ databases">
        <title>Genome sequence of Hymenobacter sp. M3.</title>
        <authorList>
            <person name="Srinivasan S."/>
        </authorList>
    </citation>
    <scope>NUCLEOTIDE SEQUENCE [LARGE SCALE GENOMIC DNA]</scope>
    <source>
        <strain evidence="2 3">M3</strain>
    </source>
</reference>